<dbReference type="GO" id="GO:0005524">
    <property type="term" value="F:ATP binding"/>
    <property type="evidence" value="ECO:0007669"/>
    <property type="project" value="InterPro"/>
</dbReference>
<comment type="caution">
    <text evidence="3">The sequence shown here is derived from an EMBL/GenBank/DDBJ whole genome shotgun (WGS) entry which is preliminary data.</text>
</comment>
<dbReference type="GO" id="GO:0016787">
    <property type="term" value="F:hydrolase activity"/>
    <property type="evidence" value="ECO:0007669"/>
    <property type="project" value="InterPro"/>
</dbReference>
<dbReference type="PANTHER" id="PTHR47396:SF1">
    <property type="entry name" value="ATP-DEPENDENT HELICASE IRC3-RELATED"/>
    <property type="match status" value="1"/>
</dbReference>
<evidence type="ECO:0000313" key="4">
    <source>
        <dbReference type="Proteomes" id="UP000177334"/>
    </source>
</evidence>
<dbReference type="AlphaFoldDB" id="A0A1F5XXT6"/>
<reference evidence="3 4" key="1">
    <citation type="journal article" date="2016" name="Nat. Commun.">
        <title>Thousands of microbial genomes shed light on interconnected biogeochemical processes in an aquifer system.</title>
        <authorList>
            <person name="Anantharaman K."/>
            <person name="Brown C.T."/>
            <person name="Hug L.A."/>
            <person name="Sharon I."/>
            <person name="Castelle C.J."/>
            <person name="Probst A.J."/>
            <person name="Thomas B.C."/>
            <person name="Singh A."/>
            <person name="Wilkins M.J."/>
            <person name="Karaoz U."/>
            <person name="Brodie E.L."/>
            <person name="Williams K.H."/>
            <person name="Hubbard S.S."/>
            <person name="Banfield J.F."/>
        </authorList>
    </citation>
    <scope>NUCLEOTIDE SEQUENCE [LARGE SCALE GENOMIC DNA]</scope>
</reference>
<feature type="domain" description="Helicase/UvrB N-terminal" evidence="1">
    <location>
        <begin position="93"/>
        <end position="334"/>
    </location>
</feature>
<keyword evidence="3" id="KW-0255">Endonuclease</keyword>
<keyword evidence="3" id="KW-0378">Hydrolase</keyword>
<evidence type="ECO:0000259" key="2">
    <source>
        <dbReference type="Pfam" id="PF19778"/>
    </source>
</evidence>
<dbReference type="Pfam" id="PF04851">
    <property type="entry name" value="ResIII"/>
    <property type="match status" value="1"/>
</dbReference>
<protein>
    <submittedName>
        <fullName evidence="3">Type III restriction endonuclease subunit R</fullName>
    </submittedName>
</protein>
<dbReference type="GO" id="GO:0003677">
    <property type="term" value="F:DNA binding"/>
    <property type="evidence" value="ECO:0007669"/>
    <property type="project" value="InterPro"/>
</dbReference>
<gene>
    <name evidence="3" type="ORF">A3H05_03900</name>
</gene>
<dbReference type="Proteomes" id="UP000177334">
    <property type="component" value="Unassembled WGS sequence"/>
</dbReference>
<name>A0A1F5XXT6_9BACT</name>
<dbReference type="InterPro" id="IPR045572">
    <property type="entry name" value="RE_endonuc_C"/>
</dbReference>
<dbReference type="Gene3D" id="3.40.50.300">
    <property type="entry name" value="P-loop containing nucleotide triphosphate hydrolases"/>
    <property type="match status" value="2"/>
</dbReference>
<dbReference type="PANTHER" id="PTHR47396">
    <property type="entry name" value="TYPE I RESTRICTION ENZYME ECOKI R PROTEIN"/>
    <property type="match status" value="1"/>
</dbReference>
<dbReference type="InterPro" id="IPR050742">
    <property type="entry name" value="Helicase_Restrict-Modif_Enz"/>
</dbReference>
<dbReference type="GO" id="GO:0005829">
    <property type="term" value="C:cytosol"/>
    <property type="evidence" value="ECO:0007669"/>
    <property type="project" value="TreeGrafter"/>
</dbReference>
<dbReference type="SUPFAM" id="SSF52540">
    <property type="entry name" value="P-loop containing nucleoside triphosphate hydrolases"/>
    <property type="match status" value="1"/>
</dbReference>
<keyword evidence="3" id="KW-0540">Nuclease</keyword>
<proteinExistence type="predicted"/>
<dbReference type="GO" id="GO:0004519">
    <property type="term" value="F:endonuclease activity"/>
    <property type="evidence" value="ECO:0007669"/>
    <property type="project" value="UniProtKB-KW"/>
</dbReference>
<evidence type="ECO:0000259" key="1">
    <source>
        <dbReference type="Pfam" id="PF04851"/>
    </source>
</evidence>
<sequence length="893" mass="103490">MALHQKFPKSPYEILDPAVRWFPADENLREKGYEKLLPPLVAELRKKVKEWRLTGYEGASETSKALLNWWFLRDHSMETSDGEVFLFQYYFAQREAVETIVWLYDVAKARDKYDLIRFDSSGAISAGMFDEDWTRYVVKMATGSGKTKVLSLILAWCYFHKLYEEDSKLARNFLVITPNIIVLDRIRADFDGLKIFFEDPVLPDNGYEGKNWRDDFQATLHIQDEIGTVRKTGNIFLTNIHRVYEGAIESASFEDQDTSSYFLGDKPAGATNESKLDLGDIVRNIDELVVLNDEAHHIHDPRMAWFKAIEDIHNRLKMKGDQLSLQVDVTATPKHTNGSIFVQTISDYPLVEAIHQDVVKHPVLPDSASRAKLQEHKSSNFTEKYKDYIHLGYLEWKKVYDEHIKLNKKAVLFLMTDDTKNCDEVAKYLENTYPELKDAVLVIHTKDNGEISESVTGKKEEELKILRQAANEIDRLESPHKAIVSVLMLKEGWDVKNVTTIVGLRAYTAQSNILPEQTLGRGLRRMYRDPNLPELVSVVGTDAFMDFVESIKSEGVELEHKKMGEGSGPKSPLVVEVDRENMKKDIEKLDIEIPVLTPRIYREYKNLSGLDVTKFGHKKIPLKEFSEEEKREIVFRDISSGDITHKTELDSNFVPNYQSVVGYFTQSVMKELRLVSGYDILYEKVKEFIQSQLFNKNIELDNLNSLRNLSEIEASRTIFETFKKEINALTVLDKGEAEIRDYIKISKCRPFVVKDQGYIVPKKSIFNKIIGDSHFELEFASFLENCDDIISYVKNYFAVHFKIDYKNADGNISDYYPDFIVKVSPKEYYIVETKGREDLDDVEKIKRLEQWCVDVNASQKNATYKMLYIKQEDWEKQQQKPRNFQEVIRAWIK</sequence>
<dbReference type="InterPro" id="IPR027417">
    <property type="entry name" value="P-loop_NTPase"/>
</dbReference>
<dbReference type="InterPro" id="IPR006935">
    <property type="entry name" value="Helicase/UvrB_N"/>
</dbReference>
<feature type="domain" description="Type III restriction enzyme C-terminal endonuclease" evidence="2">
    <location>
        <begin position="762"/>
        <end position="852"/>
    </location>
</feature>
<evidence type="ECO:0000313" key="3">
    <source>
        <dbReference type="EMBL" id="OGF92688.1"/>
    </source>
</evidence>
<dbReference type="EMBL" id="MFIP01000008">
    <property type="protein sequence ID" value="OGF92688.1"/>
    <property type="molecule type" value="Genomic_DNA"/>
</dbReference>
<dbReference type="Gene3D" id="3.40.91.30">
    <property type="match status" value="1"/>
</dbReference>
<dbReference type="Pfam" id="PF19778">
    <property type="entry name" value="RE_endonuc"/>
    <property type="match status" value="1"/>
</dbReference>
<organism evidence="3 4">
    <name type="scientific">Candidatus Giovannonibacteria bacterium RIFCSPLOWO2_12_FULL_43_26</name>
    <dbReference type="NCBI Taxonomy" id="1798363"/>
    <lineage>
        <taxon>Bacteria</taxon>
        <taxon>Candidatus Giovannoniibacteriota</taxon>
    </lineage>
</organism>
<accession>A0A1F5XXT6</accession>